<dbReference type="PANTHER" id="PTHR24260:SF136">
    <property type="entry name" value="GH08193P-RELATED"/>
    <property type="match status" value="1"/>
</dbReference>
<dbReference type="PROSITE" id="PS50240">
    <property type="entry name" value="TRYPSIN_DOM"/>
    <property type="match status" value="1"/>
</dbReference>
<gene>
    <name evidence="3" type="ORF">BDFB_009954</name>
</gene>
<evidence type="ECO:0000256" key="1">
    <source>
        <dbReference type="ARBA" id="ARBA00023157"/>
    </source>
</evidence>
<dbReference type="Proteomes" id="UP000292052">
    <property type="component" value="Unassembled WGS sequence"/>
</dbReference>
<dbReference type="STRING" id="1661398.A0A482VBD6"/>
<reference evidence="3 4" key="1">
    <citation type="submission" date="2017-03" db="EMBL/GenBank/DDBJ databases">
        <title>Genome of the blue death feigning beetle - Asbolus verrucosus.</title>
        <authorList>
            <person name="Rider S.D."/>
        </authorList>
    </citation>
    <scope>NUCLEOTIDE SEQUENCE [LARGE SCALE GENOMIC DNA]</scope>
    <source>
        <strain evidence="3">Butters</strain>
        <tissue evidence="3">Head and leg muscle</tissue>
    </source>
</reference>
<organism evidence="3 4">
    <name type="scientific">Asbolus verrucosus</name>
    <name type="common">Desert ironclad beetle</name>
    <dbReference type="NCBI Taxonomy" id="1661398"/>
    <lineage>
        <taxon>Eukaryota</taxon>
        <taxon>Metazoa</taxon>
        <taxon>Ecdysozoa</taxon>
        <taxon>Arthropoda</taxon>
        <taxon>Hexapoda</taxon>
        <taxon>Insecta</taxon>
        <taxon>Pterygota</taxon>
        <taxon>Neoptera</taxon>
        <taxon>Endopterygota</taxon>
        <taxon>Coleoptera</taxon>
        <taxon>Polyphaga</taxon>
        <taxon>Cucujiformia</taxon>
        <taxon>Tenebrionidae</taxon>
        <taxon>Pimeliinae</taxon>
        <taxon>Asbolus</taxon>
    </lineage>
</organism>
<name>A0A482VBD6_ASBVE</name>
<proteinExistence type="predicted"/>
<dbReference type="InterPro" id="IPR001314">
    <property type="entry name" value="Peptidase_S1A"/>
</dbReference>
<dbReference type="Gene3D" id="2.40.10.10">
    <property type="entry name" value="Trypsin-like serine proteases"/>
    <property type="match status" value="1"/>
</dbReference>
<dbReference type="SUPFAM" id="SSF50494">
    <property type="entry name" value="Trypsin-like serine proteases"/>
    <property type="match status" value="1"/>
</dbReference>
<feature type="non-terminal residue" evidence="3">
    <location>
        <position position="1"/>
    </location>
</feature>
<dbReference type="GO" id="GO:0006508">
    <property type="term" value="P:proteolysis"/>
    <property type="evidence" value="ECO:0007669"/>
    <property type="project" value="InterPro"/>
</dbReference>
<dbReference type="InterPro" id="IPR009003">
    <property type="entry name" value="Peptidase_S1_PA"/>
</dbReference>
<accession>A0A482VBD6</accession>
<dbReference type="FunFam" id="2.40.10.10:FF:000068">
    <property type="entry name" value="transmembrane protease serine 2"/>
    <property type="match status" value="1"/>
</dbReference>
<protein>
    <submittedName>
        <fullName evidence="3">Brachyurin-like</fullName>
    </submittedName>
</protein>
<keyword evidence="4" id="KW-1185">Reference proteome</keyword>
<dbReference type="OrthoDB" id="5597713at2759"/>
<dbReference type="GO" id="GO:0004252">
    <property type="term" value="F:serine-type endopeptidase activity"/>
    <property type="evidence" value="ECO:0007669"/>
    <property type="project" value="InterPro"/>
</dbReference>
<dbReference type="InterPro" id="IPR001254">
    <property type="entry name" value="Trypsin_dom"/>
</dbReference>
<dbReference type="AlphaFoldDB" id="A0A482VBD6"/>
<dbReference type="EMBL" id="QDEB01118210">
    <property type="protein sequence ID" value="RZB40522.1"/>
    <property type="molecule type" value="Genomic_DNA"/>
</dbReference>
<evidence type="ECO:0000313" key="4">
    <source>
        <dbReference type="Proteomes" id="UP000292052"/>
    </source>
</evidence>
<dbReference type="InterPro" id="IPR051333">
    <property type="entry name" value="CLIP_Serine_Protease"/>
</dbReference>
<dbReference type="Pfam" id="PF00089">
    <property type="entry name" value="Trypsin"/>
    <property type="match status" value="1"/>
</dbReference>
<dbReference type="CDD" id="cd00190">
    <property type="entry name" value="Tryp_SPc"/>
    <property type="match status" value="1"/>
</dbReference>
<evidence type="ECO:0000259" key="2">
    <source>
        <dbReference type="PROSITE" id="PS50240"/>
    </source>
</evidence>
<keyword evidence="1" id="KW-1015">Disulfide bond</keyword>
<comment type="caution">
    <text evidence="3">The sequence shown here is derived from an EMBL/GenBank/DDBJ whole genome shotgun (WGS) entry which is preliminary data.</text>
</comment>
<sequence>KTPAQLRRNMNGRIIGGDPARAGQFPFAAAIYTTTEHGRYFCGGALISNEWILTSGHCVENVLQFRILLGSITLTSPDFNRVTVTANSSVLHPDYDNLTLQNDIGLIHLSQPVLFSDYISTIFLPAADLQPDAAVVSIGWGQTDDYHPGPVEHLNDVDVVTLSDENCKKAYGNQIGDNMICVQGSYNQGTCLGDSGTPLVRYILNERHAEHVGISSFISENGCESTDPSGYTKTYGYLEWIKSVTNIP</sequence>
<dbReference type="PRINTS" id="PR00722">
    <property type="entry name" value="CHYMOTRYPSIN"/>
</dbReference>
<dbReference type="SMART" id="SM00020">
    <property type="entry name" value="Tryp_SPc"/>
    <property type="match status" value="1"/>
</dbReference>
<dbReference type="PANTHER" id="PTHR24260">
    <property type="match status" value="1"/>
</dbReference>
<dbReference type="InterPro" id="IPR043504">
    <property type="entry name" value="Peptidase_S1_PA_chymotrypsin"/>
</dbReference>
<evidence type="ECO:0000313" key="3">
    <source>
        <dbReference type="EMBL" id="RZB40522.1"/>
    </source>
</evidence>
<feature type="domain" description="Peptidase S1" evidence="2">
    <location>
        <begin position="14"/>
        <end position="246"/>
    </location>
</feature>